<evidence type="ECO:0000313" key="1">
    <source>
        <dbReference type="EMBL" id="XCH40287.1"/>
    </source>
</evidence>
<accession>A0AAU8GE78</accession>
<reference evidence="1" key="1">
    <citation type="submission" date="2024-05" db="EMBL/GenBank/DDBJ databases">
        <authorList>
            <person name="Mugo M.M."/>
            <person name="Musyoki A.M."/>
            <person name="Makumi A.M."/>
            <person name="Mutai I."/>
            <person name="Drechsel O."/>
            <person name="Kering K.K."/>
            <person name="Muturi P."/>
            <person name="Mbae C.K."/>
            <person name="Kariuki S.M."/>
        </authorList>
    </citation>
    <scope>NUCLEOTIDE SEQUENCE</scope>
</reference>
<dbReference type="SUPFAM" id="SSF52540">
    <property type="entry name" value="P-loop containing nucleoside triphosphate hydrolases"/>
    <property type="match status" value="1"/>
</dbReference>
<gene>
    <name evidence="1" type="ORF">NDDWPVAN_CDS0161</name>
</gene>
<protein>
    <submittedName>
        <fullName evidence="1">ATPase</fullName>
    </submittedName>
</protein>
<name>A0AAU8GE78_9CAUD</name>
<dbReference type="EMBL" id="PP856721">
    <property type="protein sequence ID" value="XCH40287.1"/>
    <property type="molecule type" value="Genomic_DNA"/>
</dbReference>
<sequence>MSSRNIFDDNRITLRDVPDLVKFCQRRNKALMMFGGAGLGKSQIIKQVANMLFGERDDNLVDFRLADKEPSDVVGVQIPVTDDNGITRTVYAIPDFWPQDPDWKGIVFLDELLHAEPYLQKVAYQIMLDHRIGTYTFPKGTVFVGAGNRPGDGTAVSMLEAPLANRMVLVELDYDASVWLQDYALHNDVHHNVVAFIGANPGKLENYEEMLEINSPSYATPRTWVTASDALYDYDAGLLSARLTKAALQGSIGKPLTEELWYYHTRVANMVPIESIMDGSITKHTGSDASDVLWTLGSQGSIWLRKAMQNTNYTDDQIIEFASNFLKYMYENFGKHDTSSNRDFVSSIFLSFIQENSFGKAILRDGNRERLPAKLLAKYPVVMQIIQEYNANFGEDVDKIIA</sequence>
<proteinExistence type="predicted"/>
<dbReference type="InterPro" id="IPR027417">
    <property type="entry name" value="P-loop_NTPase"/>
</dbReference>
<dbReference type="Gene3D" id="3.40.50.300">
    <property type="entry name" value="P-loop containing nucleotide triphosphate hydrolases"/>
    <property type="match status" value="1"/>
</dbReference>
<organism evidence="1">
    <name type="scientific">Salmonella phage vB_SEnST11_KE22</name>
    <dbReference type="NCBI Taxonomy" id="3161173"/>
    <lineage>
        <taxon>Viruses</taxon>
        <taxon>Duplodnaviria</taxon>
        <taxon>Heunggongvirae</taxon>
        <taxon>Uroviricota</taxon>
        <taxon>Caudoviricetes</taxon>
        <taxon>Vequintavirinae</taxon>
        <taxon>Seunavirus</taxon>
    </lineage>
</organism>